<dbReference type="Pfam" id="PF15299">
    <property type="entry name" value="ALS2CR8"/>
    <property type="match status" value="1"/>
</dbReference>
<evidence type="ECO:0000313" key="2">
    <source>
        <dbReference type="EMBL" id="CAG2217525.1"/>
    </source>
</evidence>
<dbReference type="Pfam" id="PF21056">
    <property type="entry name" value="ZSWIM1-3_RNaseH-like"/>
    <property type="match status" value="1"/>
</dbReference>
<protein>
    <recommendedName>
        <fullName evidence="1">ZSWIM1/3 RNaseH-like domain-containing protein</fullName>
    </recommendedName>
</protein>
<feature type="domain" description="ZSWIM1/3 RNaseH-like" evidence="1">
    <location>
        <begin position="314"/>
        <end position="411"/>
    </location>
</feature>
<dbReference type="PANTHER" id="PTHR47456:SF4">
    <property type="entry name" value="SWIM-TYPE DOMAIN-CONTAINING PROTEIN"/>
    <property type="match status" value="1"/>
</dbReference>
<evidence type="ECO:0000313" key="3">
    <source>
        <dbReference type="Proteomes" id="UP000683360"/>
    </source>
</evidence>
<dbReference type="GO" id="GO:0003700">
    <property type="term" value="F:DNA-binding transcription factor activity"/>
    <property type="evidence" value="ECO:0007669"/>
    <property type="project" value="InterPro"/>
</dbReference>
<gene>
    <name evidence="2" type="ORF">MEDL_31211</name>
</gene>
<keyword evidence="3" id="KW-1185">Reference proteome</keyword>
<organism evidence="2 3">
    <name type="scientific">Mytilus edulis</name>
    <name type="common">Blue mussel</name>
    <dbReference type="NCBI Taxonomy" id="6550"/>
    <lineage>
        <taxon>Eukaryota</taxon>
        <taxon>Metazoa</taxon>
        <taxon>Spiralia</taxon>
        <taxon>Lophotrochozoa</taxon>
        <taxon>Mollusca</taxon>
        <taxon>Bivalvia</taxon>
        <taxon>Autobranchia</taxon>
        <taxon>Pteriomorphia</taxon>
        <taxon>Mytilida</taxon>
        <taxon>Mytiloidea</taxon>
        <taxon>Mytilidae</taxon>
        <taxon>Mytilinae</taxon>
        <taxon>Mytilus</taxon>
    </lineage>
</organism>
<dbReference type="PANTHER" id="PTHR47456">
    <property type="entry name" value="PHD-TYPE DOMAIN-CONTAINING PROTEIN"/>
    <property type="match status" value="1"/>
</dbReference>
<accession>A0A8S3S6T3</accession>
<dbReference type="EMBL" id="CAJPWZ010001545">
    <property type="protein sequence ID" value="CAG2217525.1"/>
    <property type="molecule type" value="Genomic_DNA"/>
</dbReference>
<dbReference type="InterPro" id="IPR048324">
    <property type="entry name" value="ZSWIM1-3_RNaseH-like"/>
</dbReference>
<comment type="caution">
    <text evidence="2">The sequence shown here is derived from an EMBL/GenBank/DDBJ whole genome shotgun (WGS) entry which is preliminary data.</text>
</comment>
<dbReference type="InterPro" id="IPR029309">
    <property type="entry name" value="CaRF"/>
</dbReference>
<proteinExistence type="predicted"/>
<dbReference type="OrthoDB" id="6157967at2759"/>
<dbReference type="AlphaFoldDB" id="A0A8S3S6T3"/>
<reference evidence="2" key="1">
    <citation type="submission" date="2021-03" db="EMBL/GenBank/DDBJ databases">
        <authorList>
            <person name="Bekaert M."/>
        </authorList>
    </citation>
    <scope>NUCLEOTIDE SEQUENCE</scope>
</reference>
<evidence type="ECO:0000259" key="1">
    <source>
        <dbReference type="Pfam" id="PF21056"/>
    </source>
</evidence>
<sequence length="427" mass="49266">MTEISVKSVSDVQQTIQDYEVENHAKFRVVKKDINYGNDGKDLSLLVKKIRFRDPQPDSVPIIPCDGIPFEVVGRKLLECHQGIDRDGHRKEKRKIEKQQNISRCSTTLSQGSHIDVNSTAYEKDTISSKLKKAIEKKEQLCIEHKFFIALPDPSDHRNHLSGESASLLLSMDQRLKEHIRKMVWENNVTSVPQMKVLLEVYMKEAIFQGQEIPAITNKRFWPSNIDIQNHIAIAIKKQRNSNIDQEVVTDLIQIWKEENTGQQFHLRLKGDNSIDDSTVSDVGPNEEFADDVRIGETYTKTLYGTNRKFLYVHQTPWQKRLLSLYGKEITLLDATYRTTRYSLPLYFLCVPTNVNYVTVATFVTETEDTSSLIEALNVIKEWNPDWSPKYFMCDYAEEEINALEAVFPSPGILSNLEYFFFIIPPL</sequence>
<dbReference type="Proteomes" id="UP000683360">
    <property type="component" value="Unassembled WGS sequence"/>
</dbReference>
<name>A0A8S3S6T3_MYTED</name>